<protein>
    <submittedName>
        <fullName evidence="1">Uncharacterized protein</fullName>
    </submittedName>
</protein>
<evidence type="ECO:0000313" key="1">
    <source>
        <dbReference type="EMBL" id="SIM58798.1"/>
    </source>
</evidence>
<dbReference type="AlphaFoldDB" id="A0A1N5UF65"/>
<proteinExistence type="predicted"/>
<gene>
    <name evidence="1" type="ORF">SAMN04489832_0825</name>
</gene>
<keyword evidence="2" id="KW-1185">Reference proteome</keyword>
<dbReference type="EMBL" id="FSQT01000001">
    <property type="protein sequence ID" value="SIM58798.1"/>
    <property type="molecule type" value="Genomic_DNA"/>
</dbReference>
<dbReference type="Proteomes" id="UP000185124">
    <property type="component" value="Unassembled WGS sequence"/>
</dbReference>
<organism evidence="1 2">
    <name type="scientific">Micromonospora cremea</name>
    <dbReference type="NCBI Taxonomy" id="709881"/>
    <lineage>
        <taxon>Bacteria</taxon>
        <taxon>Bacillati</taxon>
        <taxon>Actinomycetota</taxon>
        <taxon>Actinomycetes</taxon>
        <taxon>Micromonosporales</taxon>
        <taxon>Micromonosporaceae</taxon>
        <taxon>Micromonospora</taxon>
    </lineage>
</organism>
<sequence length="71" mass="7558">MLLKVADLRMLPKYVPPSSKLRWVPDVLPLATPGTAAVPGLTWPLSIVTHGRTAASRDAGTHSCTVTRAPI</sequence>
<accession>A0A1N5UF65</accession>
<reference evidence="2" key="1">
    <citation type="submission" date="2016-12" db="EMBL/GenBank/DDBJ databases">
        <authorList>
            <person name="Varghese N."/>
            <person name="Submissions S."/>
        </authorList>
    </citation>
    <scope>NUCLEOTIDE SEQUENCE [LARGE SCALE GENOMIC DNA]</scope>
    <source>
        <strain evidence="2">DSM 45599</strain>
    </source>
</reference>
<evidence type="ECO:0000313" key="2">
    <source>
        <dbReference type="Proteomes" id="UP000185124"/>
    </source>
</evidence>
<name>A0A1N5UF65_9ACTN</name>